<accession>A0A2A4K5P1</accession>
<dbReference type="Gene3D" id="1.20.1250.20">
    <property type="entry name" value="MFS general substrate transporter like domains"/>
    <property type="match status" value="1"/>
</dbReference>
<dbReference type="GO" id="GO:0016020">
    <property type="term" value="C:membrane"/>
    <property type="evidence" value="ECO:0007669"/>
    <property type="project" value="UniProtKB-SubCell"/>
</dbReference>
<evidence type="ECO:0000256" key="1">
    <source>
        <dbReference type="ARBA" id="ARBA00004141"/>
    </source>
</evidence>
<dbReference type="InterPro" id="IPR011701">
    <property type="entry name" value="MFS"/>
</dbReference>
<feature type="transmembrane region" description="Helical" evidence="5">
    <location>
        <begin position="255"/>
        <end position="273"/>
    </location>
</feature>
<feature type="transmembrane region" description="Helical" evidence="5">
    <location>
        <begin position="222"/>
        <end position="243"/>
    </location>
</feature>
<evidence type="ECO:0000256" key="5">
    <source>
        <dbReference type="SAM" id="Phobius"/>
    </source>
</evidence>
<evidence type="ECO:0000256" key="4">
    <source>
        <dbReference type="ARBA" id="ARBA00023136"/>
    </source>
</evidence>
<dbReference type="InterPro" id="IPR036259">
    <property type="entry name" value="MFS_trans_sf"/>
</dbReference>
<feature type="transmembrane region" description="Helical" evidence="5">
    <location>
        <begin position="192"/>
        <end position="216"/>
    </location>
</feature>
<dbReference type="PANTHER" id="PTHR24064">
    <property type="entry name" value="SOLUTE CARRIER FAMILY 22 MEMBER"/>
    <property type="match status" value="1"/>
</dbReference>
<dbReference type="CDD" id="cd17317">
    <property type="entry name" value="MFS_SLC22"/>
    <property type="match status" value="1"/>
</dbReference>
<evidence type="ECO:0000313" key="7">
    <source>
        <dbReference type="EMBL" id="PCG79565.1"/>
    </source>
</evidence>
<dbReference type="InterPro" id="IPR020846">
    <property type="entry name" value="MFS_dom"/>
</dbReference>
<comment type="subcellular location">
    <subcellularLocation>
        <location evidence="1">Membrane</location>
        <topology evidence="1">Multi-pass membrane protein</topology>
    </subcellularLocation>
</comment>
<name>A0A2A4K5P1_HELVI</name>
<feature type="domain" description="Major facilitator superfamily (MFS) profile" evidence="6">
    <location>
        <begin position="66"/>
        <end position="547"/>
    </location>
</feature>
<feature type="transmembrane region" description="Helical" evidence="5">
    <location>
        <begin position="459"/>
        <end position="482"/>
    </location>
</feature>
<protein>
    <recommendedName>
        <fullName evidence="6">Major facilitator superfamily (MFS) profile domain-containing protein</fullName>
    </recommendedName>
</protein>
<keyword evidence="2 5" id="KW-0812">Transmembrane</keyword>
<sequence>MVQLGVQLGVDEEHLTLERALLLSKGGMPEPPISPHDNKIDLDDILPQLGQFGRYQMCVFCYLGVAIIFTSIYNCQYIFNAGSVAYRCRVPACESTPEKFVPNGWAKFALPSTGYDCWQKVPIGSTCEPKSFSNQTRRCYSWVYENHLTIVPEYDLACQEWKRTLVGTMHNVGVFIAIPSTAVISDRFGRRFALIGTAVAPALFGVIRAFCYNYYLYLVLEVFEAFVGNGTYSTAFIMALEVVGRTKRVIGGNMVHCMFAMGQVTAALVAWAIPYWRTYTLVIFAPSFLFIFYCFFVEESVRWLLAKGRRDEAIRIILKIAKYNRKTLLPETVNLLTSPSRIPRTISNNPRSTSFQEPEPPVPSLLKQVLRSKTIISRMAVVSFWWISVTMIYYGLSINSVSLMGNKYVNYILTSLVEIPGALLCFVTLDRFGRKTSIMTSFFLCGLSLLVLPATNNPILIMTLTLMGKMMISLIFCAIYIYTVELFPTQARHMLMGFCSMTGRIGSMAAPQTPLLKLYMESLPYIVFGSMAGTAGLLMLLTPETLHVKLPDTIKQAEQLNMAVRSRTSK</sequence>
<feature type="transmembrane region" description="Helical" evidence="5">
    <location>
        <begin position="436"/>
        <end position="453"/>
    </location>
</feature>
<dbReference type="AlphaFoldDB" id="A0A2A4K5P1"/>
<keyword evidence="4 5" id="KW-0472">Membrane</keyword>
<feature type="transmembrane region" description="Helical" evidence="5">
    <location>
        <begin position="52"/>
        <end position="73"/>
    </location>
</feature>
<gene>
    <name evidence="7" type="ORF">B5V51_15042</name>
</gene>
<organism evidence="7">
    <name type="scientific">Heliothis virescens</name>
    <name type="common">Tobacco budworm moth</name>
    <dbReference type="NCBI Taxonomy" id="7102"/>
    <lineage>
        <taxon>Eukaryota</taxon>
        <taxon>Metazoa</taxon>
        <taxon>Ecdysozoa</taxon>
        <taxon>Arthropoda</taxon>
        <taxon>Hexapoda</taxon>
        <taxon>Insecta</taxon>
        <taxon>Pterygota</taxon>
        <taxon>Neoptera</taxon>
        <taxon>Endopterygota</taxon>
        <taxon>Lepidoptera</taxon>
        <taxon>Glossata</taxon>
        <taxon>Ditrysia</taxon>
        <taxon>Noctuoidea</taxon>
        <taxon>Noctuidae</taxon>
        <taxon>Heliothinae</taxon>
        <taxon>Heliothis</taxon>
    </lineage>
</organism>
<dbReference type="GO" id="GO:0022857">
    <property type="term" value="F:transmembrane transporter activity"/>
    <property type="evidence" value="ECO:0007669"/>
    <property type="project" value="InterPro"/>
</dbReference>
<feature type="transmembrane region" description="Helical" evidence="5">
    <location>
        <begin position="279"/>
        <end position="297"/>
    </location>
</feature>
<dbReference type="Pfam" id="PF07690">
    <property type="entry name" value="MFS_1"/>
    <property type="match status" value="1"/>
</dbReference>
<evidence type="ECO:0000256" key="3">
    <source>
        <dbReference type="ARBA" id="ARBA00022989"/>
    </source>
</evidence>
<dbReference type="PROSITE" id="PS00216">
    <property type="entry name" value="SUGAR_TRANSPORT_1"/>
    <property type="match status" value="1"/>
</dbReference>
<dbReference type="PROSITE" id="PS50850">
    <property type="entry name" value="MFS"/>
    <property type="match status" value="1"/>
</dbReference>
<dbReference type="EMBL" id="NWSH01000100">
    <property type="protein sequence ID" value="PCG79565.1"/>
    <property type="molecule type" value="Genomic_DNA"/>
</dbReference>
<feature type="transmembrane region" description="Helical" evidence="5">
    <location>
        <begin position="523"/>
        <end position="541"/>
    </location>
</feature>
<keyword evidence="3 5" id="KW-1133">Transmembrane helix</keyword>
<dbReference type="STRING" id="7102.A0A2A4K5P1"/>
<reference evidence="7" key="1">
    <citation type="submission" date="2017-09" db="EMBL/GenBank/DDBJ databases">
        <title>Contemporary evolution of a Lepidopteran species, Heliothis virescens, in response to modern agricultural practices.</title>
        <authorList>
            <person name="Fritz M.L."/>
            <person name="Deyonke A.M."/>
            <person name="Papanicolaou A."/>
            <person name="Micinski S."/>
            <person name="Westbrook J."/>
            <person name="Gould F."/>
        </authorList>
    </citation>
    <scope>NUCLEOTIDE SEQUENCE [LARGE SCALE GENOMIC DNA]</scope>
    <source>
        <strain evidence="7">HvINT-</strain>
        <tissue evidence="7">Whole body</tissue>
    </source>
</reference>
<feature type="transmembrane region" description="Helical" evidence="5">
    <location>
        <begin position="375"/>
        <end position="396"/>
    </location>
</feature>
<dbReference type="InterPro" id="IPR005829">
    <property type="entry name" value="Sugar_transporter_CS"/>
</dbReference>
<proteinExistence type="predicted"/>
<evidence type="ECO:0000256" key="2">
    <source>
        <dbReference type="ARBA" id="ARBA00022692"/>
    </source>
</evidence>
<dbReference type="SUPFAM" id="SSF103473">
    <property type="entry name" value="MFS general substrate transporter"/>
    <property type="match status" value="1"/>
</dbReference>
<feature type="transmembrane region" description="Helical" evidence="5">
    <location>
        <begin position="408"/>
        <end position="429"/>
    </location>
</feature>
<evidence type="ECO:0000259" key="6">
    <source>
        <dbReference type="PROSITE" id="PS50850"/>
    </source>
</evidence>
<comment type="caution">
    <text evidence="7">The sequence shown here is derived from an EMBL/GenBank/DDBJ whole genome shotgun (WGS) entry which is preliminary data.</text>
</comment>